<keyword evidence="8 12" id="KW-0238">DNA-binding</keyword>
<evidence type="ECO:0000256" key="10">
    <source>
        <dbReference type="ARBA" id="ARBA00023204"/>
    </source>
</evidence>
<dbReference type="RefSeq" id="WP_013314967.1">
    <property type="nucleotide sequence ID" value="NC_014484.1"/>
</dbReference>
<keyword evidence="10 12" id="KW-0234">DNA repair</keyword>
<feature type="site" description="Cleavage; by autolysis" evidence="12">
    <location>
        <begin position="87"/>
        <end position="88"/>
    </location>
</feature>
<dbReference type="PRINTS" id="PR00726">
    <property type="entry name" value="LEXASERPTASE"/>
</dbReference>
<dbReference type="EC" id="3.4.21.88" evidence="12"/>
<comment type="similarity">
    <text evidence="1 12 13">Belongs to the peptidase S24 family.</text>
</comment>
<dbReference type="Pfam" id="PF00717">
    <property type="entry name" value="Peptidase_S24"/>
    <property type="match status" value="1"/>
</dbReference>
<dbReference type="InterPro" id="IPR039418">
    <property type="entry name" value="LexA-like"/>
</dbReference>
<reference evidence="16 17" key="2">
    <citation type="journal article" date="2010" name="J. Bacteriol.">
        <title>Genome sequence of the polysaccharide-degrading, thermophilic anaerobe Spirochaeta thermophila DSM 6192.</title>
        <authorList>
            <person name="Angelov A."/>
            <person name="Liebl S."/>
            <person name="Ballschmiter M."/>
            <person name="Bomeke M."/>
            <person name="Lehmann R."/>
            <person name="Liesegang H."/>
            <person name="Daniel R."/>
            <person name="Liebl W."/>
        </authorList>
    </citation>
    <scope>NUCLEOTIDE SEQUENCE [LARGE SCALE GENOMIC DNA]</scope>
    <source>
        <strain evidence="17">ATCC 49972 / DSM 6192 / RI 19.B1</strain>
    </source>
</reference>
<evidence type="ECO:0000313" key="16">
    <source>
        <dbReference type="EMBL" id="ADN03129.1"/>
    </source>
</evidence>
<keyword evidence="5 12" id="KW-0378">Hydrolase</keyword>
<dbReference type="GO" id="GO:0006508">
    <property type="term" value="P:proteolysis"/>
    <property type="evidence" value="ECO:0007669"/>
    <property type="project" value="InterPro"/>
</dbReference>
<dbReference type="InterPro" id="IPR015927">
    <property type="entry name" value="Peptidase_S24_S26A/B/C"/>
</dbReference>
<organism evidence="16 17">
    <name type="scientific">Winmispira thermophila (strain ATCC 49972 / DSM 6192 / RI 19.B1)</name>
    <name type="common">Spirochaeta thermophila</name>
    <dbReference type="NCBI Taxonomy" id="665571"/>
    <lineage>
        <taxon>Bacteria</taxon>
        <taxon>Pseudomonadati</taxon>
        <taxon>Spirochaetota</taxon>
        <taxon>Spirochaetia</taxon>
        <taxon>Winmispirales</taxon>
        <taxon>Winmispiraceae</taxon>
        <taxon>Winmispira</taxon>
    </lineage>
</organism>
<evidence type="ECO:0000256" key="8">
    <source>
        <dbReference type="ARBA" id="ARBA00023125"/>
    </source>
</evidence>
<evidence type="ECO:0000313" key="17">
    <source>
        <dbReference type="Proteomes" id="UP000001296"/>
    </source>
</evidence>
<dbReference type="NCBIfam" id="TIGR00498">
    <property type="entry name" value="lexA"/>
    <property type="match status" value="1"/>
</dbReference>
<evidence type="ECO:0000259" key="14">
    <source>
        <dbReference type="Pfam" id="PF00717"/>
    </source>
</evidence>
<evidence type="ECO:0000256" key="4">
    <source>
        <dbReference type="ARBA" id="ARBA00022763"/>
    </source>
</evidence>
<keyword evidence="4 12" id="KW-0227">DNA damage</keyword>
<gene>
    <name evidence="12" type="primary">lexA</name>
    <name evidence="16" type="ordered locus">STHERM_c22010</name>
</gene>
<dbReference type="GO" id="GO:0006281">
    <property type="term" value="P:DNA repair"/>
    <property type="evidence" value="ECO:0007669"/>
    <property type="project" value="UniProtKB-UniRule"/>
</dbReference>
<dbReference type="InterPro" id="IPR050077">
    <property type="entry name" value="LexA_repressor"/>
</dbReference>
<dbReference type="CDD" id="cd06529">
    <property type="entry name" value="S24_LexA-like"/>
    <property type="match status" value="1"/>
</dbReference>
<proteinExistence type="inferred from homology"/>
<accession>E0RRM5</accession>
<feature type="domain" description="LexA repressor DNA-binding" evidence="15">
    <location>
        <begin position="3"/>
        <end position="65"/>
    </location>
</feature>
<keyword evidence="6 12" id="KW-0068">Autocatalytic cleavage</keyword>
<dbReference type="eggNOG" id="COG1974">
    <property type="taxonomic scope" value="Bacteria"/>
</dbReference>
<dbReference type="MEROPS" id="S24.001"/>
<keyword evidence="2 12" id="KW-0678">Repressor</keyword>
<feature type="active site" description="For autocatalytic cleavage activity" evidence="12">
    <location>
        <position position="161"/>
    </location>
</feature>
<protein>
    <recommendedName>
        <fullName evidence="12">LexA repressor</fullName>
        <ecNumber evidence="12">3.4.21.88</ecNumber>
    </recommendedName>
</protein>
<reference key="1">
    <citation type="submission" date="2009-08" db="EMBL/GenBank/DDBJ databases">
        <title>The genome sequence of Spirochaeta thermophila DSM6192.</title>
        <authorList>
            <person name="Angelov A."/>
            <person name="Mientus M."/>
            <person name="Wittenberg S."/>
            <person name="Lehmann R."/>
            <person name="Liesegang H."/>
            <person name="Daniel R."/>
            <person name="Liebl W."/>
        </authorList>
    </citation>
    <scope>NUCLEOTIDE SEQUENCE</scope>
    <source>
        <strain>DSM 6192</strain>
    </source>
</reference>
<dbReference type="InterPro" id="IPR006200">
    <property type="entry name" value="LexA"/>
</dbReference>
<dbReference type="AlphaFoldDB" id="E0RRM5"/>
<evidence type="ECO:0000256" key="1">
    <source>
        <dbReference type="ARBA" id="ARBA00007484"/>
    </source>
</evidence>
<keyword evidence="7 12" id="KW-0805">Transcription regulation</keyword>
<evidence type="ECO:0000256" key="3">
    <source>
        <dbReference type="ARBA" id="ARBA00022705"/>
    </source>
</evidence>
<evidence type="ECO:0000256" key="13">
    <source>
        <dbReference type="RuleBase" id="RU003991"/>
    </source>
</evidence>
<dbReference type="PANTHER" id="PTHR33516:SF2">
    <property type="entry name" value="LEXA REPRESSOR-RELATED"/>
    <property type="match status" value="1"/>
</dbReference>
<dbReference type="HOGENOM" id="CLU_066192_45_1_12"/>
<sequence length="201" mass="22897">MKEQLTTRQKEVLSFIQRFRELHGYVPSYREIARHFSVNVRAIYDILNALKEKGYVRHSPHKSRALEIVEEDPPPVVYLPLVGEVAAGRPLLAEEHIEGEVVVPESFLPRGGGRFFVLRVKGESMEGAGILKGDLAIIREQDWAVDGDIVVALLEENATLKRFFKEKHRIRLESSHPSYPPIYTTQVKILGKLVGIVRTYE</sequence>
<dbReference type="InterPro" id="IPR006197">
    <property type="entry name" value="Peptidase_S24_LexA"/>
</dbReference>
<dbReference type="PANTHER" id="PTHR33516">
    <property type="entry name" value="LEXA REPRESSOR"/>
    <property type="match status" value="1"/>
</dbReference>
<dbReference type="PaxDb" id="665571-STHERM_c22010"/>
<feature type="domain" description="Peptidase S24/S26A/S26B/S26C" evidence="14">
    <location>
        <begin position="80"/>
        <end position="194"/>
    </location>
</feature>
<dbReference type="FunFam" id="2.10.109.10:FF:000001">
    <property type="entry name" value="LexA repressor"/>
    <property type="match status" value="1"/>
</dbReference>
<dbReference type="Gene3D" id="1.10.10.10">
    <property type="entry name" value="Winged helix-like DNA-binding domain superfamily/Winged helix DNA-binding domain"/>
    <property type="match status" value="1"/>
</dbReference>
<comment type="subunit">
    <text evidence="12">Homodimer.</text>
</comment>
<keyword evidence="9 12" id="KW-0804">Transcription</keyword>
<evidence type="ECO:0000256" key="7">
    <source>
        <dbReference type="ARBA" id="ARBA00023015"/>
    </source>
</evidence>
<keyword evidence="3 12" id="KW-0235">DNA replication</keyword>
<dbReference type="Proteomes" id="UP000001296">
    <property type="component" value="Chromosome"/>
</dbReference>
<dbReference type="SUPFAM" id="SSF51306">
    <property type="entry name" value="LexA/Signal peptidase"/>
    <property type="match status" value="1"/>
</dbReference>
<dbReference type="InterPro" id="IPR006199">
    <property type="entry name" value="LexA_DNA-bd_dom"/>
</dbReference>
<comment type="caution">
    <text evidence="12">Lacks conserved residue(s) required for the propagation of feature annotation.</text>
</comment>
<evidence type="ECO:0000259" key="15">
    <source>
        <dbReference type="Pfam" id="PF01726"/>
    </source>
</evidence>
<dbReference type="GO" id="GO:0003677">
    <property type="term" value="F:DNA binding"/>
    <property type="evidence" value="ECO:0007669"/>
    <property type="project" value="UniProtKB-UniRule"/>
</dbReference>
<comment type="catalytic activity">
    <reaction evidence="12">
        <text>Hydrolysis of Ala-|-Gly bond in repressor LexA.</text>
        <dbReference type="EC" id="3.4.21.88"/>
    </reaction>
</comment>
<dbReference type="InterPro" id="IPR036286">
    <property type="entry name" value="LexA/Signal_pep-like_sf"/>
</dbReference>
<dbReference type="HAMAP" id="MF_00015">
    <property type="entry name" value="LexA"/>
    <property type="match status" value="1"/>
</dbReference>
<dbReference type="InterPro" id="IPR036390">
    <property type="entry name" value="WH_DNA-bd_sf"/>
</dbReference>
<feature type="active site" description="For autocatalytic cleavage activity" evidence="12">
    <location>
        <position position="124"/>
    </location>
</feature>
<evidence type="ECO:0000256" key="2">
    <source>
        <dbReference type="ARBA" id="ARBA00022491"/>
    </source>
</evidence>
<evidence type="ECO:0000256" key="11">
    <source>
        <dbReference type="ARBA" id="ARBA00023236"/>
    </source>
</evidence>
<dbReference type="GO" id="GO:0009432">
    <property type="term" value="P:SOS response"/>
    <property type="evidence" value="ECO:0007669"/>
    <property type="project" value="UniProtKB-UniRule"/>
</dbReference>
<dbReference type="GO" id="GO:0045892">
    <property type="term" value="P:negative regulation of DNA-templated transcription"/>
    <property type="evidence" value="ECO:0007669"/>
    <property type="project" value="UniProtKB-UniRule"/>
</dbReference>
<dbReference type="EMBL" id="CP001698">
    <property type="protein sequence ID" value="ADN03129.1"/>
    <property type="molecule type" value="Genomic_DNA"/>
</dbReference>
<evidence type="ECO:0000256" key="5">
    <source>
        <dbReference type="ARBA" id="ARBA00022801"/>
    </source>
</evidence>
<evidence type="ECO:0000256" key="6">
    <source>
        <dbReference type="ARBA" id="ARBA00022813"/>
    </source>
</evidence>
<dbReference type="InterPro" id="IPR036388">
    <property type="entry name" value="WH-like_DNA-bd_sf"/>
</dbReference>
<dbReference type="KEGG" id="sta:STHERM_c22010"/>
<dbReference type="GO" id="GO:0006260">
    <property type="term" value="P:DNA replication"/>
    <property type="evidence" value="ECO:0007669"/>
    <property type="project" value="UniProtKB-UniRule"/>
</dbReference>
<comment type="function">
    <text evidence="12">Represses a number of genes involved in the response to DNA damage (SOS response), including recA and lexA. In the presence of single-stranded DNA, RecA interacts with LexA causing an autocatalytic cleavage which disrupts the DNA-binding part of LexA, leading to derepression of the SOS regulon and eventually DNA repair.</text>
</comment>
<dbReference type="Pfam" id="PF01726">
    <property type="entry name" value="LexA_DNA_bind"/>
    <property type="match status" value="1"/>
</dbReference>
<evidence type="ECO:0000256" key="9">
    <source>
        <dbReference type="ARBA" id="ARBA00023163"/>
    </source>
</evidence>
<dbReference type="Gene3D" id="2.10.109.10">
    <property type="entry name" value="Umud Fragment, subunit A"/>
    <property type="match status" value="1"/>
</dbReference>
<keyword evidence="11 12" id="KW-0742">SOS response</keyword>
<dbReference type="GO" id="GO:0004252">
    <property type="term" value="F:serine-type endopeptidase activity"/>
    <property type="evidence" value="ECO:0007669"/>
    <property type="project" value="UniProtKB-UniRule"/>
</dbReference>
<name>E0RRM5_WINT6</name>
<evidence type="ECO:0000256" key="12">
    <source>
        <dbReference type="HAMAP-Rule" id="MF_00015"/>
    </source>
</evidence>
<dbReference type="SUPFAM" id="SSF46785">
    <property type="entry name" value="Winged helix' DNA-binding domain"/>
    <property type="match status" value="1"/>
</dbReference>